<name>A0A840X010_9RHOB</name>
<dbReference type="PROSITE" id="PS51186">
    <property type="entry name" value="GNAT"/>
    <property type="match status" value="1"/>
</dbReference>
<evidence type="ECO:0000313" key="3">
    <source>
        <dbReference type="Proteomes" id="UP000553766"/>
    </source>
</evidence>
<feature type="domain" description="N-acetyltransferase" evidence="1">
    <location>
        <begin position="41"/>
        <end position="183"/>
    </location>
</feature>
<gene>
    <name evidence="2" type="ORF">FHS89_002780</name>
</gene>
<sequence>MTDRPIGPIVEGWSPASADMALTATRQYCRIAPLEMGHVPALFAAFDADDGTMWDYMPNGPFATEGDLAAWAETAVTSTDPLFHTIMGAGGVPLGFASYLRISPSDGVIEVGFIAMSPALQRTRAATEAMYLMMRHAFERGYRRYEWKCNALNAPSMRAAKRLGFTFEGIFRQATIVKGRNRDTAWYSILDHEWPGQKARFEAWLNPENFTPEGQQIRSLAEL</sequence>
<protein>
    <submittedName>
        <fullName evidence="2">RimJ/RimL family protein N-acetyltransferase</fullName>
    </submittedName>
</protein>
<dbReference type="PANTHER" id="PTHR43441">
    <property type="entry name" value="RIBOSOMAL-PROTEIN-SERINE ACETYLTRANSFERASE"/>
    <property type="match status" value="1"/>
</dbReference>
<evidence type="ECO:0000313" key="2">
    <source>
        <dbReference type="EMBL" id="MBB5516740.1"/>
    </source>
</evidence>
<dbReference type="Pfam" id="PF13302">
    <property type="entry name" value="Acetyltransf_3"/>
    <property type="match status" value="1"/>
</dbReference>
<dbReference type="SUPFAM" id="SSF55729">
    <property type="entry name" value="Acyl-CoA N-acyltransferases (Nat)"/>
    <property type="match status" value="1"/>
</dbReference>
<dbReference type="GO" id="GO:1990189">
    <property type="term" value="F:protein N-terminal-serine acetyltransferase activity"/>
    <property type="evidence" value="ECO:0007669"/>
    <property type="project" value="TreeGrafter"/>
</dbReference>
<dbReference type="GO" id="GO:0008999">
    <property type="term" value="F:protein-N-terminal-alanine acetyltransferase activity"/>
    <property type="evidence" value="ECO:0007669"/>
    <property type="project" value="TreeGrafter"/>
</dbReference>
<keyword evidence="2" id="KW-0808">Transferase</keyword>
<dbReference type="InterPro" id="IPR051908">
    <property type="entry name" value="Ribosomal_N-acetyltransferase"/>
</dbReference>
<dbReference type="RefSeq" id="WP_184012646.1">
    <property type="nucleotide sequence ID" value="NZ_JACIJS010000008.1"/>
</dbReference>
<dbReference type="InterPro" id="IPR016181">
    <property type="entry name" value="Acyl_CoA_acyltransferase"/>
</dbReference>
<reference evidence="2 3" key="1">
    <citation type="submission" date="2020-08" db="EMBL/GenBank/DDBJ databases">
        <title>Genomic Encyclopedia of Type Strains, Phase IV (KMG-IV): sequencing the most valuable type-strain genomes for metagenomic binning, comparative biology and taxonomic classification.</title>
        <authorList>
            <person name="Goeker M."/>
        </authorList>
    </citation>
    <scope>NUCLEOTIDE SEQUENCE [LARGE SCALE GENOMIC DNA]</scope>
    <source>
        <strain evidence="2 3">DSM 103377</strain>
    </source>
</reference>
<organism evidence="2 3">
    <name type="scientific">Rubricella aquisinus</name>
    <dbReference type="NCBI Taxonomy" id="2028108"/>
    <lineage>
        <taxon>Bacteria</taxon>
        <taxon>Pseudomonadati</taxon>
        <taxon>Pseudomonadota</taxon>
        <taxon>Alphaproteobacteria</taxon>
        <taxon>Rhodobacterales</taxon>
        <taxon>Paracoccaceae</taxon>
        <taxon>Rubricella</taxon>
    </lineage>
</organism>
<comment type="caution">
    <text evidence="2">The sequence shown here is derived from an EMBL/GenBank/DDBJ whole genome shotgun (WGS) entry which is preliminary data.</text>
</comment>
<dbReference type="Gene3D" id="3.40.630.30">
    <property type="match status" value="1"/>
</dbReference>
<dbReference type="Proteomes" id="UP000553766">
    <property type="component" value="Unassembled WGS sequence"/>
</dbReference>
<dbReference type="InterPro" id="IPR000182">
    <property type="entry name" value="GNAT_dom"/>
</dbReference>
<dbReference type="FunFam" id="3.40.630.30:FF:000047">
    <property type="entry name" value="Acetyltransferase, GNAT family"/>
    <property type="match status" value="1"/>
</dbReference>
<dbReference type="AlphaFoldDB" id="A0A840X010"/>
<keyword evidence="3" id="KW-1185">Reference proteome</keyword>
<evidence type="ECO:0000259" key="1">
    <source>
        <dbReference type="PROSITE" id="PS51186"/>
    </source>
</evidence>
<accession>A0A840X010</accession>
<dbReference type="EMBL" id="JACIJS010000008">
    <property type="protein sequence ID" value="MBB5516740.1"/>
    <property type="molecule type" value="Genomic_DNA"/>
</dbReference>
<proteinExistence type="predicted"/>
<dbReference type="PANTHER" id="PTHR43441:SF2">
    <property type="entry name" value="FAMILY ACETYLTRANSFERASE, PUTATIVE (AFU_ORTHOLOGUE AFUA_7G00850)-RELATED"/>
    <property type="match status" value="1"/>
</dbReference>